<dbReference type="Proteomes" id="UP000029072">
    <property type="component" value="Unassembled WGS sequence"/>
</dbReference>
<dbReference type="EMBL" id="JGYS01000003">
    <property type="protein sequence ID" value="KFI56202.1"/>
    <property type="molecule type" value="Genomic_DNA"/>
</dbReference>
<dbReference type="eggNOG" id="ENOG5031T3S">
    <property type="taxonomic scope" value="Bacteria"/>
</dbReference>
<gene>
    <name evidence="2" type="ORF">BCAL_0573</name>
</gene>
<dbReference type="OrthoDB" id="3233434at2"/>
<reference evidence="2 3" key="1">
    <citation type="submission" date="2014-03" db="EMBL/GenBank/DDBJ databases">
        <title>Genomics of Bifidobacteria.</title>
        <authorList>
            <person name="Ventura M."/>
            <person name="Milani C."/>
            <person name="Lugli G.A."/>
        </authorList>
    </citation>
    <scope>NUCLEOTIDE SEQUENCE [LARGE SCALE GENOMIC DNA]</scope>
    <source>
        <strain evidence="2 3">DSM 23973</strain>
    </source>
</reference>
<keyword evidence="1" id="KW-0472">Membrane</keyword>
<dbReference type="AlphaFoldDB" id="A0A087ABQ2"/>
<evidence type="ECO:0000256" key="1">
    <source>
        <dbReference type="SAM" id="Phobius"/>
    </source>
</evidence>
<feature type="transmembrane region" description="Helical" evidence="1">
    <location>
        <begin position="78"/>
        <end position="95"/>
    </location>
</feature>
<sequence>MPMLLVMLGLSLATGVIRTLMRGVASCLALLAHPLRLVVFLANSVFTAFAMLSGLLMLAFLLMHFLAGSDAPALDGSFTLIVAAFLTAVLASMLMDWCDARLRRRSARHG</sequence>
<protein>
    <submittedName>
        <fullName evidence="2">Uncharacterized protein</fullName>
    </submittedName>
</protein>
<accession>A0A087ABQ2</accession>
<evidence type="ECO:0000313" key="3">
    <source>
        <dbReference type="Proteomes" id="UP000029072"/>
    </source>
</evidence>
<dbReference type="RefSeq" id="WP_043164796.1">
    <property type="nucleotide sequence ID" value="NZ_JDUV01000004.1"/>
</dbReference>
<proteinExistence type="predicted"/>
<comment type="caution">
    <text evidence="2">The sequence shown here is derived from an EMBL/GenBank/DDBJ whole genome shotgun (WGS) entry which is preliminary data.</text>
</comment>
<organism evidence="2 3">
    <name type="scientific">Bifidobacterium callitrichos DSM 23973</name>
    <dbReference type="NCBI Taxonomy" id="1437609"/>
    <lineage>
        <taxon>Bacteria</taxon>
        <taxon>Bacillati</taxon>
        <taxon>Actinomycetota</taxon>
        <taxon>Actinomycetes</taxon>
        <taxon>Bifidobacteriales</taxon>
        <taxon>Bifidobacteriaceae</taxon>
        <taxon>Bifidobacterium</taxon>
    </lineage>
</organism>
<keyword evidence="1" id="KW-1133">Transmembrane helix</keyword>
<name>A0A087ABQ2_9BIFI</name>
<keyword evidence="1" id="KW-0812">Transmembrane</keyword>
<feature type="transmembrane region" description="Helical" evidence="1">
    <location>
        <begin position="45"/>
        <end position="66"/>
    </location>
</feature>
<evidence type="ECO:0000313" key="2">
    <source>
        <dbReference type="EMBL" id="KFI56202.1"/>
    </source>
</evidence>